<dbReference type="AlphaFoldDB" id="A0AAV4MAL4"/>
<reference evidence="2 3" key="1">
    <citation type="submission" date="2021-06" db="EMBL/GenBank/DDBJ databases">
        <title>Caerostris extrusa draft genome.</title>
        <authorList>
            <person name="Kono N."/>
            <person name="Arakawa K."/>
        </authorList>
    </citation>
    <scope>NUCLEOTIDE SEQUENCE [LARGE SCALE GENOMIC DNA]</scope>
</reference>
<dbReference type="Proteomes" id="UP001054945">
    <property type="component" value="Unassembled WGS sequence"/>
</dbReference>
<comment type="caution">
    <text evidence="2">The sequence shown here is derived from an EMBL/GenBank/DDBJ whole genome shotgun (WGS) entry which is preliminary data.</text>
</comment>
<dbReference type="EMBL" id="BPLR01002048">
    <property type="protein sequence ID" value="GIX69383.1"/>
    <property type="molecule type" value="Genomic_DNA"/>
</dbReference>
<sequence>MKKGRKKKFRVRFCMFALIPKAAHSMMKITTVSSLRFVTSIGPPASLIRTLGYRKRRNSQSRHRQPAAKNKKLKAASKEEKNWHLVLNVAVFTEVP</sequence>
<evidence type="ECO:0000256" key="1">
    <source>
        <dbReference type="SAM" id="MobiDB-lite"/>
    </source>
</evidence>
<proteinExistence type="predicted"/>
<feature type="region of interest" description="Disordered" evidence="1">
    <location>
        <begin position="54"/>
        <end position="76"/>
    </location>
</feature>
<accession>A0AAV4MAL4</accession>
<gene>
    <name evidence="2" type="ORF">CEXT_465121</name>
</gene>
<organism evidence="2 3">
    <name type="scientific">Caerostris extrusa</name>
    <name type="common">Bark spider</name>
    <name type="synonym">Caerostris bankana</name>
    <dbReference type="NCBI Taxonomy" id="172846"/>
    <lineage>
        <taxon>Eukaryota</taxon>
        <taxon>Metazoa</taxon>
        <taxon>Ecdysozoa</taxon>
        <taxon>Arthropoda</taxon>
        <taxon>Chelicerata</taxon>
        <taxon>Arachnida</taxon>
        <taxon>Araneae</taxon>
        <taxon>Araneomorphae</taxon>
        <taxon>Entelegynae</taxon>
        <taxon>Araneoidea</taxon>
        <taxon>Araneidae</taxon>
        <taxon>Caerostris</taxon>
    </lineage>
</organism>
<keyword evidence="3" id="KW-1185">Reference proteome</keyword>
<evidence type="ECO:0000313" key="2">
    <source>
        <dbReference type="EMBL" id="GIX69383.1"/>
    </source>
</evidence>
<name>A0AAV4MAL4_CAEEX</name>
<evidence type="ECO:0000313" key="3">
    <source>
        <dbReference type="Proteomes" id="UP001054945"/>
    </source>
</evidence>
<feature type="compositionally biased region" description="Basic residues" evidence="1">
    <location>
        <begin position="54"/>
        <end position="75"/>
    </location>
</feature>
<evidence type="ECO:0008006" key="4">
    <source>
        <dbReference type="Google" id="ProtNLM"/>
    </source>
</evidence>
<protein>
    <recommendedName>
        <fullName evidence="4">Secreted protein</fullName>
    </recommendedName>
</protein>